<feature type="domain" description="Cyclophilin TM1367-like" evidence="1">
    <location>
        <begin position="13"/>
        <end position="123"/>
    </location>
</feature>
<dbReference type="RefSeq" id="WP_144732755.1">
    <property type="nucleotide sequence ID" value="NZ_ML675587.1"/>
</dbReference>
<dbReference type="OrthoDB" id="8073at2157"/>
<dbReference type="AlphaFoldDB" id="A0A557STF2"/>
<dbReference type="InterPro" id="IPR029000">
    <property type="entry name" value="Cyclophilin-like_dom_sf"/>
</dbReference>
<comment type="caution">
    <text evidence="2">The sequence shown here is derived from an EMBL/GenBank/DDBJ whole genome shotgun (WGS) entry which is preliminary data.</text>
</comment>
<protein>
    <recommendedName>
        <fullName evidence="1">Cyclophilin TM1367-like domain-containing protein</fullName>
    </recommendedName>
</protein>
<gene>
    <name evidence="2" type="ORF">NARC_110094</name>
</gene>
<organism evidence="2 3">
    <name type="scientific">Candidatus Nitrosocosmicus arcticus</name>
    <dbReference type="NCBI Taxonomy" id="2035267"/>
    <lineage>
        <taxon>Archaea</taxon>
        <taxon>Nitrososphaerota</taxon>
        <taxon>Nitrososphaeria</taxon>
        <taxon>Nitrososphaerales</taxon>
        <taxon>Nitrososphaeraceae</taxon>
        <taxon>Candidatus Nitrosocosmicus</taxon>
    </lineage>
</organism>
<keyword evidence="3" id="KW-1185">Reference proteome</keyword>
<name>A0A557STF2_9ARCH</name>
<dbReference type="Proteomes" id="UP000315289">
    <property type="component" value="Unassembled WGS sequence"/>
</dbReference>
<sequence length="131" mass="14727">MSSESQSVSRIPIKIELNRARELQGEFRRHLSPLTVKKLINVFPLVGRINSYDGKFIYIQLDVELGSEKPVNSFKKGEIAFSPLGNFLCIFLCDATLDQKMNLLGRVTSDNIDILQSFKVGDHLSIDTSPN</sequence>
<evidence type="ECO:0000313" key="3">
    <source>
        <dbReference type="Proteomes" id="UP000315289"/>
    </source>
</evidence>
<accession>A0A557STF2</accession>
<dbReference type="EMBL" id="VOAH01000011">
    <property type="protein sequence ID" value="TVP39882.1"/>
    <property type="molecule type" value="Genomic_DNA"/>
</dbReference>
<evidence type="ECO:0000313" key="2">
    <source>
        <dbReference type="EMBL" id="TVP39882.1"/>
    </source>
</evidence>
<dbReference type="SUPFAM" id="SSF50891">
    <property type="entry name" value="Cyclophilin-like"/>
    <property type="match status" value="1"/>
</dbReference>
<dbReference type="InterPro" id="IPR025658">
    <property type="entry name" value="Cyclophilin_TM1367"/>
</dbReference>
<dbReference type="Gene3D" id="2.40.100.20">
    <property type="match status" value="1"/>
</dbReference>
<reference evidence="2 3" key="1">
    <citation type="journal article" date="2019" name="Front. Microbiol.">
        <title>Ammonia Oxidation by the Arctic Terrestrial Thaumarchaeote Candidatus Nitrosocosmicus arcticus Is Stimulated by Increasing Temperatures.</title>
        <authorList>
            <person name="Alves R.J.E."/>
            <person name="Kerou M."/>
            <person name="Zappe A."/>
            <person name="Bittner R."/>
            <person name="Abby S.S."/>
            <person name="Schmidt H.A."/>
            <person name="Pfeifer K."/>
            <person name="Schleper C."/>
        </authorList>
    </citation>
    <scope>NUCLEOTIDE SEQUENCE [LARGE SCALE GENOMIC DNA]</scope>
    <source>
        <strain evidence="2 3">Kfb</strain>
    </source>
</reference>
<evidence type="ECO:0000259" key="1">
    <source>
        <dbReference type="Pfam" id="PF04126"/>
    </source>
</evidence>
<dbReference type="Pfam" id="PF04126">
    <property type="entry name" value="Cyclophil_like"/>
    <property type="match status" value="1"/>
</dbReference>
<proteinExistence type="predicted"/>